<feature type="repeat" description="PPR" evidence="2">
    <location>
        <begin position="668"/>
        <end position="704"/>
    </location>
</feature>
<organism evidence="5 6">
    <name type="scientific">Rhodotorula paludigena</name>
    <dbReference type="NCBI Taxonomy" id="86838"/>
    <lineage>
        <taxon>Eukaryota</taxon>
        <taxon>Fungi</taxon>
        <taxon>Dikarya</taxon>
        <taxon>Basidiomycota</taxon>
        <taxon>Pucciniomycotina</taxon>
        <taxon>Microbotryomycetes</taxon>
        <taxon>Sporidiobolales</taxon>
        <taxon>Sporidiobolaceae</taxon>
        <taxon>Rhodotorula</taxon>
    </lineage>
</organism>
<protein>
    <recommendedName>
        <fullName evidence="4">RRM domain-containing protein</fullName>
    </recommendedName>
</protein>
<keyword evidence="1" id="KW-0694">RNA-binding</keyword>
<accession>A0AAV5GK46</accession>
<dbReference type="GO" id="GO:0140053">
    <property type="term" value="P:mitochondrial gene expression"/>
    <property type="evidence" value="ECO:0007669"/>
    <property type="project" value="TreeGrafter"/>
</dbReference>
<dbReference type="Pfam" id="PF13812">
    <property type="entry name" value="PPR_3"/>
    <property type="match status" value="1"/>
</dbReference>
<dbReference type="GO" id="GO:0005739">
    <property type="term" value="C:mitochondrion"/>
    <property type="evidence" value="ECO:0007669"/>
    <property type="project" value="TreeGrafter"/>
</dbReference>
<dbReference type="InterPro" id="IPR000504">
    <property type="entry name" value="RRM_dom"/>
</dbReference>
<evidence type="ECO:0000256" key="1">
    <source>
        <dbReference type="PROSITE-ProRule" id="PRU00176"/>
    </source>
</evidence>
<feature type="region of interest" description="Disordered" evidence="3">
    <location>
        <begin position="125"/>
        <end position="214"/>
    </location>
</feature>
<dbReference type="PANTHER" id="PTHR47938">
    <property type="entry name" value="RESPIRATORY COMPLEX I CHAPERONE (CIA84), PUTATIVE (AFU_ORTHOLOGUE AFUA_2G06020)-RELATED"/>
    <property type="match status" value="1"/>
</dbReference>
<gene>
    <name evidence="5" type="ORF">Rhopal_002746-T1</name>
</gene>
<dbReference type="CDD" id="cd12246">
    <property type="entry name" value="RRM1_U1A_like"/>
    <property type="match status" value="1"/>
</dbReference>
<name>A0AAV5GK46_9BASI</name>
<feature type="domain" description="RRM" evidence="4">
    <location>
        <begin position="212"/>
        <end position="290"/>
    </location>
</feature>
<feature type="compositionally biased region" description="Basic and acidic residues" evidence="3">
    <location>
        <begin position="141"/>
        <end position="154"/>
    </location>
</feature>
<feature type="compositionally biased region" description="Basic and acidic residues" evidence="3">
    <location>
        <begin position="168"/>
        <end position="177"/>
    </location>
</feature>
<dbReference type="GO" id="GO:0003729">
    <property type="term" value="F:mRNA binding"/>
    <property type="evidence" value="ECO:0007669"/>
    <property type="project" value="TreeGrafter"/>
</dbReference>
<proteinExistence type="predicted"/>
<dbReference type="EMBL" id="BQKY01000005">
    <property type="protein sequence ID" value="GJN89757.1"/>
    <property type="molecule type" value="Genomic_DNA"/>
</dbReference>
<dbReference type="PROSITE" id="PS51375">
    <property type="entry name" value="PPR"/>
    <property type="match status" value="3"/>
</dbReference>
<feature type="compositionally biased region" description="Acidic residues" evidence="3">
    <location>
        <begin position="155"/>
        <end position="167"/>
    </location>
</feature>
<evidence type="ECO:0000259" key="4">
    <source>
        <dbReference type="PROSITE" id="PS50102"/>
    </source>
</evidence>
<feature type="domain" description="RRM" evidence="4">
    <location>
        <begin position="8"/>
        <end position="97"/>
    </location>
</feature>
<dbReference type="InterPro" id="IPR012677">
    <property type="entry name" value="Nucleotide-bd_a/b_plait_sf"/>
</dbReference>
<feature type="compositionally biased region" description="Low complexity" evidence="3">
    <location>
        <begin position="197"/>
        <end position="207"/>
    </location>
</feature>
<feature type="repeat" description="PPR" evidence="2">
    <location>
        <begin position="444"/>
        <end position="478"/>
    </location>
</feature>
<comment type="caution">
    <text evidence="5">The sequence shown here is derived from an EMBL/GenBank/DDBJ whole genome shotgun (WGS) entry which is preliminary data.</text>
</comment>
<dbReference type="Proteomes" id="UP001342314">
    <property type="component" value="Unassembled WGS sequence"/>
</dbReference>
<evidence type="ECO:0000256" key="3">
    <source>
        <dbReference type="SAM" id="MobiDB-lite"/>
    </source>
</evidence>
<dbReference type="FunFam" id="3.30.70.330:FF:000029">
    <property type="entry name" value="U2 small nuclear ribonucleoprotein B"/>
    <property type="match status" value="1"/>
</dbReference>
<dbReference type="SUPFAM" id="SSF54928">
    <property type="entry name" value="RNA-binding domain, RBD"/>
    <property type="match status" value="1"/>
</dbReference>
<reference evidence="5 6" key="1">
    <citation type="submission" date="2021-12" db="EMBL/GenBank/DDBJ databases">
        <title>High titer production of polyol ester of fatty acids by Rhodotorula paludigena BS15 towards product separation-free biomass refinery.</title>
        <authorList>
            <person name="Mano J."/>
            <person name="Ono H."/>
            <person name="Tanaka T."/>
            <person name="Naito K."/>
            <person name="Sushida H."/>
            <person name="Ike M."/>
            <person name="Tokuyasu K."/>
            <person name="Kitaoka M."/>
        </authorList>
    </citation>
    <scope>NUCLEOTIDE SEQUENCE [LARGE SCALE GENOMIC DNA]</scope>
    <source>
        <strain evidence="5 6">BS15</strain>
    </source>
</reference>
<dbReference type="NCBIfam" id="TIGR00756">
    <property type="entry name" value="PPR"/>
    <property type="match status" value="2"/>
</dbReference>
<dbReference type="AlphaFoldDB" id="A0AAV5GK46"/>
<evidence type="ECO:0000256" key="2">
    <source>
        <dbReference type="PROSITE-ProRule" id="PRU00708"/>
    </source>
</evidence>
<dbReference type="Pfam" id="PF01535">
    <property type="entry name" value="PPR"/>
    <property type="match status" value="1"/>
</dbReference>
<feature type="region of interest" description="Disordered" evidence="3">
    <location>
        <begin position="990"/>
        <end position="1016"/>
    </location>
</feature>
<dbReference type="PANTHER" id="PTHR47938:SF35">
    <property type="entry name" value="PENTATRICOPEPTIDE REPEAT-CONTAINING PROTEIN 4, MITOCHONDRIAL-RELATED"/>
    <property type="match status" value="1"/>
</dbReference>
<dbReference type="Gene3D" id="3.30.70.330">
    <property type="match status" value="2"/>
</dbReference>
<evidence type="ECO:0000313" key="5">
    <source>
        <dbReference type="EMBL" id="GJN89757.1"/>
    </source>
</evidence>
<sequence length="1016" mass="110712">MSSAQPSVTLYVSNLNYKIPKDATLTPPLASPQVRRALYVLFGVYGRVLDVVHTRAPKVRGTAFVVFRDLASSTAAMRGLDGESFYGKGLRISYAKSTSHATVAQTEGPEAVYAIKLGLRDADGADAGTKSRLTVSGAQKKLIDQRRQEKRGREDEEEEEEEDSDEEPERKKGRQEEQAQDDDDEAMMEESDDEDAPAAGPATAEQGSEPNPALFVQGLPAEVNTEMLSALFQQYPGLSDIRLVPVPVGAPKNSGSALIQYETAAQAGVAKEALDGFLVDRDAPMTKSTGELARELLGAVRSDRPDLVAKLYPQYVQLAASSPSGSTSTDAGSQPLTHQQLRTLMSFAARTKRYSLVRRIFNDLEPVHGMQPALFDHHHLVHGMVSTGRLSHAVQWLQAMQHTYGIAPTVSEYNVVLQGYRRQRDLEGMRRLVEAMRSAGVKPNVVTYNTFVSAFFEEGKLDDVRAVVKEMTAKGVKPDVYTETALLTGFLEANERASARQVHERLAKLVFAGGERDTAAVNALLYFEAVERGYEAGLTLATRLRDEGYDFNQMTISTLIRQGTSKVRSADEGVELIEQLEDLFGRSADRHAWTIVLDELARQPDRLPQALQLYQVARDRSVQPDSGMVHPLLSALLLPSPTPANLVVAKSLYDDLATSSRSYSTAPDSSIYNILLRACASPHAPDLDWSRALVADMKERGVRLDGATAMWHIVALMRAAASFEEAFAAYDEIRALDPTVLDRAAYNTILAAFTGLTPSQTREPAPAPLVMEFLSDMRTSGHAPSSATFALLLTYYSRAESASPATVAHLHALIKLDVHVDPDSALFNALMGAYARVGAYNAAYRIWDSMCLNAAAAAGDEGGAGVDATSVSTLLDACAFDGSPAAQRRAERVWTDLVAGRMRGVRPNRKHLDSWVEALARWGRLSDAEEAAFAGGGGEEGGLRAGVSTLETLLRFARREGAEEGERVAQRIRSERPDLWGEVEILAGRQGGRQRRREGREKAAGELEFFDAATPP</sequence>
<keyword evidence="6" id="KW-1185">Reference proteome</keyword>
<dbReference type="InterPro" id="IPR035979">
    <property type="entry name" value="RBD_domain_sf"/>
</dbReference>
<dbReference type="Pfam" id="PF13041">
    <property type="entry name" value="PPR_2"/>
    <property type="match status" value="1"/>
</dbReference>
<feature type="compositionally biased region" description="Acidic residues" evidence="3">
    <location>
        <begin position="178"/>
        <end position="196"/>
    </location>
</feature>
<dbReference type="InterPro" id="IPR002885">
    <property type="entry name" value="PPR_rpt"/>
</dbReference>
<evidence type="ECO:0000313" key="6">
    <source>
        <dbReference type="Proteomes" id="UP001342314"/>
    </source>
</evidence>
<dbReference type="SMART" id="SM00360">
    <property type="entry name" value="RRM"/>
    <property type="match status" value="2"/>
</dbReference>
<dbReference type="PROSITE" id="PS50102">
    <property type="entry name" value="RRM"/>
    <property type="match status" value="2"/>
</dbReference>
<dbReference type="Gene3D" id="1.25.40.10">
    <property type="entry name" value="Tetratricopeptide repeat domain"/>
    <property type="match status" value="4"/>
</dbReference>
<feature type="repeat" description="PPR" evidence="2">
    <location>
        <begin position="409"/>
        <end position="443"/>
    </location>
</feature>
<dbReference type="CDD" id="cd12247">
    <property type="entry name" value="RRM2_U1A_like"/>
    <property type="match status" value="1"/>
</dbReference>
<dbReference type="InterPro" id="IPR011990">
    <property type="entry name" value="TPR-like_helical_dom_sf"/>
</dbReference>
<dbReference type="Pfam" id="PF00076">
    <property type="entry name" value="RRM_1"/>
    <property type="match status" value="2"/>
</dbReference>